<keyword evidence="10" id="KW-0336">GPI-anchor</keyword>
<dbReference type="EMBL" id="KP982869">
    <property type="protein sequence ID" value="ALD10380.1"/>
    <property type="molecule type" value="mRNA"/>
</dbReference>
<keyword evidence="8" id="KW-0399">Innate immunity</keyword>
<dbReference type="InterPro" id="IPR032675">
    <property type="entry name" value="LRR_dom_sf"/>
</dbReference>
<dbReference type="Gene3D" id="3.80.10.10">
    <property type="entry name" value="Ribonuclease Inhibitor"/>
    <property type="match status" value="1"/>
</dbReference>
<keyword evidence="15" id="KW-0472">Membrane</keyword>
<dbReference type="AlphaFoldDB" id="A0A0M4H9D5"/>
<dbReference type="GO" id="GO:0006954">
    <property type="term" value="P:inflammatory response"/>
    <property type="evidence" value="ECO:0007669"/>
    <property type="project" value="UniProtKB-KW"/>
</dbReference>
<evidence type="ECO:0000256" key="5">
    <source>
        <dbReference type="ARBA" id="ARBA00020237"/>
    </source>
</evidence>
<evidence type="ECO:0000256" key="4">
    <source>
        <dbReference type="ARBA" id="ARBA00004613"/>
    </source>
</evidence>
<reference evidence="22" key="1">
    <citation type="submission" date="2015-03" db="EMBL/GenBank/DDBJ databases">
        <title>Molecular cloning and functional analysis of toll-like receptor 4 in Chinese soft-shelled turtle, Pelodiscus sinensis.</title>
        <authorList>
            <person name="Liang Q."/>
            <person name="Li X."/>
            <person name="Li W."/>
            <person name="Fang W."/>
        </authorList>
    </citation>
    <scope>NUCLEOTIDE SEQUENCE</scope>
</reference>
<proteinExistence type="evidence at transcript level"/>
<keyword evidence="11 21" id="KW-0732">Signal</keyword>
<keyword evidence="14" id="KW-0333">Golgi apparatus</keyword>
<evidence type="ECO:0000256" key="20">
    <source>
        <dbReference type="ARBA" id="ARBA00031013"/>
    </source>
</evidence>
<keyword evidence="19" id="KW-0449">Lipoprotein</keyword>
<keyword evidence="16" id="KW-1015">Disulfide bond</keyword>
<sequence>MQLSQAFAVVLLMGLQLSEVAASCSFNQPQRHCSCSLLDQDKLGNLFQCFSASVLELRGGNLEQFAGFASISVDESVIGILKMLNVTKIVFGDLLVPEVLVAAVMKFMPYMRLTELQFDNCTFLGKASWLPMDRVILPVSSLRFHKVTSSSLADRGQDFSYLSSWLESLRDLTVTQSQVPYIPCSMGKVFRTLRYLDVSENRLQDQSMGPSFCPGAFPQLQVLKLRHNNLSSFLATCETLHQLEELGHLDLSQNGLLAVPSSSCEWQPSLRILNLSATGLEHVPRPLPPSLEVLDKLFLSNNRLRAVPSPQNYPAVEALSLDGNLISCLPRGELRALRHLQSLWAGGNLYNCSCAGACELPALASRGPLVPDWPQDYRCAAPPRHRGALLKDALAAELQCSTAGAMAPVSVLLLSCLAGTLCLAQIRAWLG</sequence>
<evidence type="ECO:0000256" key="8">
    <source>
        <dbReference type="ARBA" id="ARBA00022588"/>
    </source>
</evidence>
<evidence type="ECO:0000256" key="18">
    <source>
        <dbReference type="ARBA" id="ARBA00023198"/>
    </source>
</evidence>
<dbReference type="GO" id="GO:0009897">
    <property type="term" value="C:external side of plasma membrane"/>
    <property type="evidence" value="ECO:0007669"/>
    <property type="project" value="TreeGrafter"/>
</dbReference>
<evidence type="ECO:0000256" key="21">
    <source>
        <dbReference type="SAM" id="SignalP"/>
    </source>
</evidence>
<evidence type="ECO:0000256" key="15">
    <source>
        <dbReference type="ARBA" id="ARBA00023136"/>
    </source>
</evidence>
<keyword evidence="6" id="KW-1003">Cell membrane</keyword>
<comment type="subcellular location">
    <subcellularLocation>
        <location evidence="3">Cell membrane</location>
        <topology evidence="3">Lipid-anchor</topology>
        <topology evidence="3">GPI-anchor</topology>
    </subcellularLocation>
    <subcellularLocation>
        <location evidence="2">Golgi apparatus</location>
    </subcellularLocation>
    <subcellularLocation>
        <location evidence="1">Membrane raft</location>
    </subcellularLocation>
    <subcellularLocation>
        <location evidence="4">Secreted</location>
    </subcellularLocation>
</comment>
<evidence type="ECO:0000256" key="3">
    <source>
        <dbReference type="ARBA" id="ARBA00004609"/>
    </source>
</evidence>
<evidence type="ECO:0000256" key="16">
    <source>
        <dbReference type="ARBA" id="ARBA00023157"/>
    </source>
</evidence>
<dbReference type="GO" id="GO:0045087">
    <property type="term" value="P:innate immune response"/>
    <property type="evidence" value="ECO:0007669"/>
    <property type="project" value="UniProtKB-KW"/>
</dbReference>
<evidence type="ECO:0000256" key="14">
    <source>
        <dbReference type="ARBA" id="ARBA00023034"/>
    </source>
</evidence>
<dbReference type="PANTHER" id="PTHR10630">
    <property type="entry name" value="MONOCYTE DIFFERENTIATION ANTIGEN CD14"/>
    <property type="match status" value="1"/>
</dbReference>
<evidence type="ECO:0000256" key="7">
    <source>
        <dbReference type="ARBA" id="ARBA00022525"/>
    </source>
</evidence>
<organism evidence="22">
    <name type="scientific">Pelodiscus sinensis</name>
    <name type="common">Chinese softshell turtle</name>
    <name type="synonym">Trionyx sinensis</name>
    <dbReference type="NCBI Taxonomy" id="13735"/>
    <lineage>
        <taxon>Eukaryota</taxon>
        <taxon>Metazoa</taxon>
        <taxon>Chordata</taxon>
        <taxon>Craniata</taxon>
        <taxon>Vertebrata</taxon>
        <taxon>Euteleostomi</taxon>
        <taxon>Archelosauria</taxon>
        <taxon>Testudinata</taxon>
        <taxon>Testudines</taxon>
        <taxon>Cryptodira</taxon>
        <taxon>Trionychia</taxon>
        <taxon>Trionychidae</taxon>
        <taxon>Pelodiscus</taxon>
    </lineage>
</organism>
<keyword evidence="7" id="KW-0964">Secreted</keyword>
<evidence type="ECO:0000256" key="13">
    <source>
        <dbReference type="ARBA" id="ARBA00022859"/>
    </source>
</evidence>
<feature type="signal peptide" evidence="21">
    <location>
        <begin position="1"/>
        <end position="22"/>
    </location>
</feature>
<dbReference type="GO" id="GO:0034142">
    <property type="term" value="P:toll-like receptor 4 signaling pathway"/>
    <property type="evidence" value="ECO:0007669"/>
    <property type="project" value="TreeGrafter"/>
</dbReference>
<dbReference type="InterPro" id="IPR003591">
    <property type="entry name" value="Leu-rich_rpt_typical-subtyp"/>
</dbReference>
<evidence type="ECO:0000256" key="1">
    <source>
        <dbReference type="ARBA" id="ARBA00004285"/>
    </source>
</evidence>
<evidence type="ECO:0000256" key="12">
    <source>
        <dbReference type="ARBA" id="ARBA00022737"/>
    </source>
</evidence>
<dbReference type="GO" id="GO:0045121">
    <property type="term" value="C:membrane raft"/>
    <property type="evidence" value="ECO:0007669"/>
    <property type="project" value="UniProtKB-SubCell"/>
</dbReference>
<keyword evidence="12" id="KW-0677">Repeat</keyword>
<keyword evidence="9" id="KW-0433">Leucine-rich repeat</keyword>
<evidence type="ECO:0000256" key="19">
    <source>
        <dbReference type="ARBA" id="ARBA00023288"/>
    </source>
</evidence>
<dbReference type="GO" id="GO:0001530">
    <property type="term" value="F:lipopolysaccharide binding"/>
    <property type="evidence" value="ECO:0007669"/>
    <property type="project" value="TreeGrafter"/>
</dbReference>
<feature type="chain" id="PRO_5005795379" description="Monocyte differentiation antigen CD14" evidence="21">
    <location>
        <begin position="23"/>
        <end position="431"/>
    </location>
</feature>
<protein>
    <recommendedName>
        <fullName evidence="5">Monocyte differentiation antigen CD14</fullName>
    </recommendedName>
    <alternativeName>
        <fullName evidence="20">Myeloid cell-specific leucine-rich glycoprotein</fullName>
    </alternativeName>
</protein>
<dbReference type="GO" id="GO:0046696">
    <property type="term" value="C:lipopolysaccharide receptor complex"/>
    <property type="evidence" value="ECO:0007669"/>
    <property type="project" value="TreeGrafter"/>
</dbReference>
<dbReference type="PANTHER" id="PTHR10630:SF3">
    <property type="entry name" value="MONOCYTE DIFFERENTIATION ANTIGEN CD14"/>
    <property type="match status" value="1"/>
</dbReference>
<evidence type="ECO:0000256" key="2">
    <source>
        <dbReference type="ARBA" id="ARBA00004555"/>
    </source>
</evidence>
<keyword evidence="13" id="KW-0391">Immunity</keyword>
<dbReference type="InterPro" id="IPR016337">
    <property type="entry name" value="Monocyte_diff_Ag_CD14"/>
</dbReference>
<evidence type="ECO:0000313" key="22">
    <source>
        <dbReference type="EMBL" id="ALD10380.1"/>
    </source>
</evidence>
<dbReference type="SUPFAM" id="SSF52058">
    <property type="entry name" value="L domain-like"/>
    <property type="match status" value="1"/>
</dbReference>
<dbReference type="GO" id="GO:0001819">
    <property type="term" value="P:positive regulation of cytokine production"/>
    <property type="evidence" value="ECO:0007669"/>
    <property type="project" value="TreeGrafter"/>
</dbReference>
<dbReference type="SMART" id="SM00369">
    <property type="entry name" value="LRR_TYP"/>
    <property type="match status" value="4"/>
</dbReference>
<dbReference type="GO" id="GO:0005576">
    <property type="term" value="C:extracellular region"/>
    <property type="evidence" value="ECO:0007669"/>
    <property type="project" value="UniProtKB-SubCell"/>
</dbReference>
<evidence type="ECO:0000256" key="9">
    <source>
        <dbReference type="ARBA" id="ARBA00022614"/>
    </source>
</evidence>
<keyword evidence="18" id="KW-0395">Inflammatory response</keyword>
<evidence type="ECO:0000256" key="10">
    <source>
        <dbReference type="ARBA" id="ARBA00022622"/>
    </source>
</evidence>
<accession>A0A0M4H9D5</accession>
<dbReference type="GO" id="GO:0005794">
    <property type="term" value="C:Golgi apparatus"/>
    <property type="evidence" value="ECO:0007669"/>
    <property type="project" value="UniProtKB-SubCell"/>
</dbReference>
<evidence type="ECO:0000256" key="6">
    <source>
        <dbReference type="ARBA" id="ARBA00022475"/>
    </source>
</evidence>
<gene>
    <name evidence="22" type="primary">CD14</name>
</gene>
<dbReference type="GO" id="GO:0071222">
    <property type="term" value="P:cellular response to lipopolysaccharide"/>
    <property type="evidence" value="ECO:0007669"/>
    <property type="project" value="TreeGrafter"/>
</dbReference>
<evidence type="ECO:0000256" key="11">
    <source>
        <dbReference type="ARBA" id="ARBA00022729"/>
    </source>
</evidence>
<keyword evidence="17" id="KW-0325">Glycoprotein</keyword>
<evidence type="ECO:0000256" key="17">
    <source>
        <dbReference type="ARBA" id="ARBA00023180"/>
    </source>
</evidence>
<name>A0A0M4H9D5_PELSI</name>